<name>A0A1G7WWC0_9FLAO</name>
<reference evidence="2" key="1">
    <citation type="submission" date="2016-10" db="EMBL/GenBank/DDBJ databases">
        <authorList>
            <person name="Varghese N."/>
            <person name="Submissions S."/>
        </authorList>
    </citation>
    <scope>NUCLEOTIDE SEQUENCE [LARGE SCALE GENOMIC DNA]</scope>
    <source>
        <strain evidence="2">CGMCC 1.2747</strain>
    </source>
</reference>
<dbReference type="EMBL" id="FNDB01000002">
    <property type="protein sequence ID" value="SDG76233.1"/>
    <property type="molecule type" value="Genomic_DNA"/>
</dbReference>
<protein>
    <recommendedName>
        <fullName evidence="3">TerB family tellurite resistance protein</fullName>
    </recommendedName>
</protein>
<sequence length="209" mass="24164">MKKIVLFLLFAGFLNGNIYGQAKQREALLKQIASLQIYIGYAQKGYSVAKNGLNTIGDFKRGEFNLHTDYFNSLKKVNPKIKKYARIAEIISLQVKIIKNYGGIYRQIKHDDLFHGDEMDYIKRVFDRLIQNCDGNLKELITIITDGQLKMKDDERMKRIDAIYQNMLENDAFCESFSNQTRLISLSRTTDTKEVKTSRALRGTNTYLP</sequence>
<dbReference type="OrthoDB" id="673795at2"/>
<dbReference type="Proteomes" id="UP000199274">
    <property type="component" value="Unassembled WGS sequence"/>
</dbReference>
<gene>
    <name evidence="1" type="ORF">SAMN04488062_10255</name>
</gene>
<keyword evidence="2" id="KW-1185">Reference proteome</keyword>
<evidence type="ECO:0000313" key="2">
    <source>
        <dbReference type="Proteomes" id="UP000199274"/>
    </source>
</evidence>
<evidence type="ECO:0000313" key="1">
    <source>
        <dbReference type="EMBL" id="SDG76233.1"/>
    </source>
</evidence>
<dbReference type="STRING" id="178355.SAMN04488062_10255"/>
<organism evidence="1 2">
    <name type="scientific">Flavobacterium omnivorum</name>
    <dbReference type="NCBI Taxonomy" id="178355"/>
    <lineage>
        <taxon>Bacteria</taxon>
        <taxon>Pseudomonadati</taxon>
        <taxon>Bacteroidota</taxon>
        <taxon>Flavobacteriia</taxon>
        <taxon>Flavobacteriales</taxon>
        <taxon>Flavobacteriaceae</taxon>
        <taxon>Flavobacterium</taxon>
    </lineage>
</organism>
<accession>A0A1G7WWC0</accession>
<dbReference type="AlphaFoldDB" id="A0A1G7WWC0"/>
<proteinExistence type="predicted"/>
<evidence type="ECO:0008006" key="3">
    <source>
        <dbReference type="Google" id="ProtNLM"/>
    </source>
</evidence>
<dbReference type="RefSeq" id="WP_091254793.1">
    <property type="nucleotide sequence ID" value="NZ_FNDB01000002.1"/>
</dbReference>